<dbReference type="Proteomes" id="UP000789405">
    <property type="component" value="Unassembled WGS sequence"/>
</dbReference>
<sequence length="81" mass="9203">APLEAGVSYCERVLVESHFWTVVSSFAGEVRIAVISSFAVRSFVELLFASDLVSPIFWRRRLLVDEIVRSLRSIICWVAML</sequence>
<evidence type="ECO:0000313" key="1">
    <source>
        <dbReference type="EMBL" id="CAG8774491.1"/>
    </source>
</evidence>
<reference evidence="1" key="1">
    <citation type="submission" date="2021-06" db="EMBL/GenBank/DDBJ databases">
        <authorList>
            <person name="Kallberg Y."/>
            <person name="Tangrot J."/>
            <person name="Rosling A."/>
        </authorList>
    </citation>
    <scope>NUCLEOTIDE SEQUENCE</scope>
    <source>
        <strain evidence="1">MA453B</strain>
    </source>
</reference>
<proteinExistence type="predicted"/>
<protein>
    <submittedName>
        <fullName evidence="1">9571_t:CDS:1</fullName>
    </submittedName>
</protein>
<dbReference type="EMBL" id="CAJVPY010020163">
    <property type="protein sequence ID" value="CAG8774491.1"/>
    <property type="molecule type" value="Genomic_DNA"/>
</dbReference>
<comment type="caution">
    <text evidence="1">The sequence shown here is derived from an EMBL/GenBank/DDBJ whole genome shotgun (WGS) entry which is preliminary data.</text>
</comment>
<keyword evidence="2" id="KW-1185">Reference proteome</keyword>
<evidence type="ECO:0000313" key="2">
    <source>
        <dbReference type="Proteomes" id="UP000789405"/>
    </source>
</evidence>
<feature type="non-terminal residue" evidence="1">
    <location>
        <position position="81"/>
    </location>
</feature>
<gene>
    <name evidence="1" type="ORF">DERYTH_LOCUS19017</name>
</gene>
<accession>A0A9N9JE79</accession>
<feature type="non-terminal residue" evidence="1">
    <location>
        <position position="1"/>
    </location>
</feature>
<organism evidence="1 2">
    <name type="scientific">Dentiscutata erythropus</name>
    <dbReference type="NCBI Taxonomy" id="1348616"/>
    <lineage>
        <taxon>Eukaryota</taxon>
        <taxon>Fungi</taxon>
        <taxon>Fungi incertae sedis</taxon>
        <taxon>Mucoromycota</taxon>
        <taxon>Glomeromycotina</taxon>
        <taxon>Glomeromycetes</taxon>
        <taxon>Diversisporales</taxon>
        <taxon>Gigasporaceae</taxon>
        <taxon>Dentiscutata</taxon>
    </lineage>
</organism>
<dbReference type="AlphaFoldDB" id="A0A9N9JE79"/>
<name>A0A9N9JE79_9GLOM</name>